<protein>
    <submittedName>
        <fullName evidence="1">Uncharacterized protein</fullName>
    </submittedName>
</protein>
<evidence type="ECO:0000313" key="1">
    <source>
        <dbReference type="EMBL" id="GBN62676.1"/>
    </source>
</evidence>
<sequence>MADILAGVYCVAVLTDFDTCIKTWANSARAEHLHRLRIMHERIKLLHLSPHGKLPNIEQGMLFRETMVPLLRFIVFKRRVFPVFVLSLCVSFLNEKAKLRGARFAGSR</sequence>
<gene>
    <name evidence="1" type="ORF">AVEN_99969_1</name>
</gene>
<accession>A0A4Y2QHC5</accession>
<dbReference type="Proteomes" id="UP000499080">
    <property type="component" value="Unassembled WGS sequence"/>
</dbReference>
<keyword evidence="2" id="KW-1185">Reference proteome</keyword>
<name>A0A4Y2QHC5_ARAVE</name>
<dbReference type="AlphaFoldDB" id="A0A4Y2QHC5"/>
<comment type="caution">
    <text evidence="1">The sequence shown here is derived from an EMBL/GenBank/DDBJ whole genome shotgun (WGS) entry which is preliminary data.</text>
</comment>
<dbReference type="EMBL" id="BGPR01013883">
    <property type="protein sequence ID" value="GBN62676.1"/>
    <property type="molecule type" value="Genomic_DNA"/>
</dbReference>
<proteinExistence type="predicted"/>
<evidence type="ECO:0000313" key="2">
    <source>
        <dbReference type="Proteomes" id="UP000499080"/>
    </source>
</evidence>
<reference evidence="1 2" key="1">
    <citation type="journal article" date="2019" name="Sci. Rep.">
        <title>Orb-weaving spider Araneus ventricosus genome elucidates the spidroin gene catalogue.</title>
        <authorList>
            <person name="Kono N."/>
            <person name="Nakamura H."/>
            <person name="Ohtoshi R."/>
            <person name="Moran D.A.P."/>
            <person name="Shinohara A."/>
            <person name="Yoshida Y."/>
            <person name="Fujiwara M."/>
            <person name="Mori M."/>
            <person name="Tomita M."/>
            <person name="Arakawa K."/>
        </authorList>
    </citation>
    <scope>NUCLEOTIDE SEQUENCE [LARGE SCALE GENOMIC DNA]</scope>
</reference>
<organism evidence="1 2">
    <name type="scientific">Araneus ventricosus</name>
    <name type="common">Orbweaver spider</name>
    <name type="synonym">Epeira ventricosa</name>
    <dbReference type="NCBI Taxonomy" id="182803"/>
    <lineage>
        <taxon>Eukaryota</taxon>
        <taxon>Metazoa</taxon>
        <taxon>Ecdysozoa</taxon>
        <taxon>Arthropoda</taxon>
        <taxon>Chelicerata</taxon>
        <taxon>Arachnida</taxon>
        <taxon>Araneae</taxon>
        <taxon>Araneomorphae</taxon>
        <taxon>Entelegynae</taxon>
        <taxon>Araneoidea</taxon>
        <taxon>Araneidae</taxon>
        <taxon>Araneus</taxon>
    </lineage>
</organism>